<keyword evidence="4 7" id="KW-1133">Transmembrane helix</keyword>
<proteinExistence type="inferred from homology"/>
<evidence type="ECO:0000259" key="9">
    <source>
        <dbReference type="Pfam" id="PF02687"/>
    </source>
</evidence>
<organism evidence="11 12">
    <name type="scientific">Paenibacillus borealis</name>
    <dbReference type="NCBI Taxonomy" id="160799"/>
    <lineage>
        <taxon>Bacteria</taxon>
        <taxon>Bacillati</taxon>
        <taxon>Bacillota</taxon>
        <taxon>Bacilli</taxon>
        <taxon>Bacillales</taxon>
        <taxon>Paenibacillaceae</taxon>
        <taxon>Paenibacillus</taxon>
    </lineage>
</organism>
<dbReference type="InterPro" id="IPR025857">
    <property type="entry name" value="MacB_PCD"/>
</dbReference>
<keyword evidence="5 7" id="KW-0472">Membrane</keyword>
<dbReference type="KEGG" id="pbd:PBOR_17280"/>
<dbReference type="HOGENOM" id="CLU_000604_8_7_9"/>
<dbReference type="GO" id="GO:0005886">
    <property type="term" value="C:plasma membrane"/>
    <property type="evidence" value="ECO:0007669"/>
    <property type="project" value="UniProtKB-SubCell"/>
</dbReference>
<dbReference type="OrthoDB" id="9770099at2"/>
<evidence type="ECO:0000256" key="1">
    <source>
        <dbReference type="ARBA" id="ARBA00004651"/>
    </source>
</evidence>
<evidence type="ECO:0000256" key="4">
    <source>
        <dbReference type="ARBA" id="ARBA00022989"/>
    </source>
</evidence>
<sequence length="443" mass="47641">MVTGLCMTGISIGCAAIIVALSVGQSAQVYVTDQVNQSFKMDEIMVSPGGGIPSQGGKGGPASGEVNENLDPGKLTDQKLEIIQGLNHVKAASPFQEAGYLQLVTIDNKIADVRIIVADLQMLTEYDHKFKQGGANGQPGTVVLNYGATLGLIDLETRQKLYESMGNDPFNQDIQEQYRKLSVQPSELYRKQIQIQAQDYSTTTPTTKLSSPLQIGGILEGAKGIDDMQASYDKIMYMSPETAAQLSKELVFDNSTTSVLNLPAEGSYNAVTVKVDDVANIKAVEQMIQKLSLNASDNLYQQEMLKEQFDMIKMAALGIGVFILIIASISIIVAMTMSTHQRRRQIGIMKVLGANMGQIRNMFITEAALLGLLGGMLGVLFSYLIVMGLNKLVGSAGDGMNFFIPALNLPVGMSFAIMTGVLSGIYPAISASRTDALTAIKRD</sequence>
<accession>A0A089MPS2</accession>
<evidence type="ECO:0000313" key="11">
    <source>
        <dbReference type="EMBL" id="AIQ58494.1"/>
    </source>
</evidence>
<dbReference type="GO" id="GO:0022857">
    <property type="term" value="F:transmembrane transporter activity"/>
    <property type="evidence" value="ECO:0007669"/>
    <property type="project" value="TreeGrafter"/>
</dbReference>
<feature type="chain" id="PRO_5039254048" evidence="8">
    <location>
        <begin position="28"/>
        <end position="443"/>
    </location>
</feature>
<reference evidence="11" key="1">
    <citation type="submission" date="2014-08" db="EMBL/GenBank/DDBJ databases">
        <title>Comparative genomics of the Paenibacillus odorifer group.</title>
        <authorList>
            <person name="den Bakker H.C."/>
            <person name="Tsai Y.-C.Y.-C."/>
            <person name="Martin N."/>
            <person name="Korlach J."/>
            <person name="Wiedmann M."/>
        </authorList>
    </citation>
    <scope>NUCLEOTIDE SEQUENCE [LARGE SCALE GENOMIC DNA]</scope>
    <source>
        <strain evidence="11">DSM 13188</strain>
    </source>
</reference>
<evidence type="ECO:0000256" key="6">
    <source>
        <dbReference type="ARBA" id="ARBA00038076"/>
    </source>
</evidence>
<comment type="similarity">
    <text evidence="6">Belongs to the ABC-4 integral membrane protein family.</text>
</comment>
<feature type="signal peptide" evidence="8">
    <location>
        <begin position="1"/>
        <end position="27"/>
    </location>
</feature>
<dbReference type="Pfam" id="PF12704">
    <property type="entry name" value="MacB_PCD"/>
    <property type="match status" value="1"/>
</dbReference>
<dbReference type="AlphaFoldDB" id="A0A089MPS2"/>
<dbReference type="EMBL" id="CP009285">
    <property type="protein sequence ID" value="AIQ58494.1"/>
    <property type="molecule type" value="Genomic_DNA"/>
</dbReference>
<dbReference type="Pfam" id="PF02687">
    <property type="entry name" value="FtsX"/>
    <property type="match status" value="1"/>
</dbReference>
<feature type="domain" description="ABC3 transporter permease C-terminal" evidence="9">
    <location>
        <begin position="319"/>
        <end position="434"/>
    </location>
</feature>
<dbReference type="PANTHER" id="PTHR30572:SF4">
    <property type="entry name" value="ABC TRANSPORTER PERMEASE YTRF"/>
    <property type="match status" value="1"/>
</dbReference>
<keyword evidence="2" id="KW-1003">Cell membrane</keyword>
<keyword evidence="12" id="KW-1185">Reference proteome</keyword>
<evidence type="ECO:0000259" key="10">
    <source>
        <dbReference type="Pfam" id="PF12704"/>
    </source>
</evidence>
<evidence type="ECO:0000256" key="5">
    <source>
        <dbReference type="ARBA" id="ARBA00023136"/>
    </source>
</evidence>
<feature type="transmembrane region" description="Helical" evidence="7">
    <location>
        <begin position="314"/>
        <end position="335"/>
    </location>
</feature>
<evidence type="ECO:0000256" key="2">
    <source>
        <dbReference type="ARBA" id="ARBA00022475"/>
    </source>
</evidence>
<evidence type="ECO:0000256" key="3">
    <source>
        <dbReference type="ARBA" id="ARBA00022692"/>
    </source>
</evidence>
<keyword evidence="8" id="KW-0732">Signal</keyword>
<feature type="domain" description="MacB-like periplasmic core" evidence="10">
    <location>
        <begin position="3"/>
        <end position="290"/>
    </location>
</feature>
<feature type="transmembrane region" description="Helical" evidence="7">
    <location>
        <begin position="409"/>
        <end position="429"/>
    </location>
</feature>
<dbReference type="PANTHER" id="PTHR30572">
    <property type="entry name" value="MEMBRANE COMPONENT OF TRANSPORTER-RELATED"/>
    <property type="match status" value="1"/>
</dbReference>
<name>A0A089MPS2_PAEBO</name>
<protein>
    <submittedName>
        <fullName evidence="11">ABC transporter permease</fullName>
    </submittedName>
</protein>
<evidence type="ECO:0000256" key="7">
    <source>
        <dbReference type="SAM" id="Phobius"/>
    </source>
</evidence>
<dbReference type="InterPro" id="IPR003838">
    <property type="entry name" value="ABC3_permease_C"/>
</dbReference>
<keyword evidence="3 7" id="KW-0812">Transmembrane</keyword>
<evidence type="ECO:0000256" key="8">
    <source>
        <dbReference type="SAM" id="SignalP"/>
    </source>
</evidence>
<feature type="transmembrane region" description="Helical" evidence="7">
    <location>
        <begin position="367"/>
        <end position="389"/>
    </location>
</feature>
<dbReference type="Proteomes" id="UP000029518">
    <property type="component" value="Chromosome"/>
</dbReference>
<gene>
    <name evidence="11" type="ORF">PBOR_17280</name>
</gene>
<evidence type="ECO:0000313" key="12">
    <source>
        <dbReference type="Proteomes" id="UP000029518"/>
    </source>
</evidence>
<dbReference type="InterPro" id="IPR050250">
    <property type="entry name" value="Macrolide_Exporter_MacB"/>
</dbReference>
<comment type="subcellular location">
    <subcellularLocation>
        <location evidence="1">Cell membrane</location>
        <topology evidence="1">Multi-pass membrane protein</topology>
    </subcellularLocation>
</comment>